<dbReference type="SUPFAM" id="SSF54862">
    <property type="entry name" value="4Fe-4S ferredoxins"/>
    <property type="match status" value="1"/>
</dbReference>
<keyword evidence="1" id="KW-0812">Transmembrane</keyword>
<gene>
    <name evidence="2" type="primary">tcuB</name>
    <name evidence="2" type="ORF">FNJ47_18435</name>
</gene>
<dbReference type="SUPFAM" id="SSF103501">
    <property type="entry name" value="Respiratory nitrate reductase 1 gamma chain"/>
    <property type="match status" value="1"/>
</dbReference>
<dbReference type="Proteomes" id="UP000468531">
    <property type="component" value="Unassembled WGS sequence"/>
</dbReference>
<reference evidence="2 3" key="1">
    <citation type="journal article" date="2020" name="Arch. Microbiol.">
        <title>Bradyrhizobium uaiense sp. nov., a new highly efficient cowpea symbiont.</title>
        <authorList>
            <person name="Cabral Michel D."/>
            <person name="Azarias Guimaraes A."/>
            <person name="Martins da Costa E."/>
            <person name="Soares de Carvalho T."/>
            <person name="Balsanelli E."/>
            <person name="Willems A."/>
            <person name="Maltempi de Souza E."/>
            <person name="de Souza Moreira F.M."/>
        </authorList>
    </citation>
    <scope>NUCLEOTIDE SEQUENCE [LARGE SCALE GENOMIC DNA]</scope>
    <source>
        <strain evidence="2 3">UFLA 03-164</strain>
    </source>
</reference>
<evidence type="ECO:0000313" key="2">
    <source>
        <dbReference type="EMBL" id="NEU97757.1"/>
    </source>
</evidence>
<proteinExistence type="predicted"/>
<protein>
    <submittedName>
        <fullName evidence="2">Tricarballylate utilization 4Fe-4S protein TcuB</fullName>
    </submittedName>
</protein>
<feature type="transmembrane region" description="Helical" evidence="1">
    <location>
        <begin position="257"/>
        <end position="277"/>
    </location>
</feature>
<comment type="caution">
    <text evidence="2">The sequence shown here is derived from an EMBL/GenBank/DDBJ whole genome shotgun (WGS) entry which is preliminary data.</text>
</comment>
<keyword evidence="3" id="KW-1185">Reference proteome</keyword>
<evidence type="ECO:0000256" key="1">
    <source>
        <dbReference type="SAM" id="Phobius"/>
    </source>
</evidence>
<dbReference type="NCBIfam" id="TIGR02484">
    <property type="entry name" value="CitB"/>
    <property type="match status" value="1"/>
</dbReference>
<organism evidence="2 3">
    <name type="scientific">Bradyrhizobium uaiense</name>
    <dbReference type="NCBI Taxonomy" id="2594946"/>
    <lineage>
        <taxon>Bacteria</taxon>
        <taxon>Pseudomonadati</taxon>
        <taxon>Pseudomonadota</taxon>
        <taxon>Alphaproteobacteria</taxon>
        <taxon>Hyphomicrobiales</taxon>
        <taxon>Nitrobacteraceae</taxon>
        <taxon>Bradyrhizobium</taxon>
    </lineage>
</organism>
<dbReference type="InterPro" id="IPR036197">
    <property type="entry name" value="NarG-like_sf"/>
</dbReference>
<dbReference type="RefSeq" id="WP_163155452.1">
    <property type="nucleotide sequence ID" value="NZ_VKHP01000068.1"/>
</dbReference>
<feature type="transmembrane region" description="Helical" evidence="1">
    <location>
        <begin position="147"/>
        <end position="171"/>
    </location>
</feature>
<keyword evidence="1" id="KW-0472">Membrane</keyword>
<feature type="transmembrane region" description="Helical" evidence="1">
    <location>
        <begin position="298"/>
        <end position="316"/>
    </location>
</feature>
<keyword evidence="1" id="KW-1133">Transmembrane helix</keyword>
<dbReference type="EMBL" id="VKHP01000068">
    <property type="protein sequence ID" value="NEU97757.1"/>
    <property type="molecule type" value="Genomic_DNA"/>
</dbReference>
<feature type="transmembrane region" description="Helical" evidence="1">
    <location>
        <begin position="102"/>
        <end position="123"/>
    </location>
</feature>
<sequence length="386" mass="42404">MHGTRILQEADRLMTVCNSCRYCEGLCAVFPAMEMRRAFSDGDLNYLANLCHACGACYTDCQFSPPHEFNVNVPKTLAVARAESYAAYAWPRAFSGAFARNGLVISLIAALSVAAFIFGFAAINDPGVLTGIHTGPGAFYRLMPHNAMALLFGAALLYAIVALAMGVRAFWRDIGEPVGMKTDAKSLLQAVRDAGELRYLDGGGVGCFNEDDHPTDRRKLYHHFTFYGFALCFAATCVGTLYHYLLAREAPYAWWDLPVVLGTLGGVGLVVGPIGLLSEKWKRDRVLVDEQQMGMDTAFILMLFLTSITGLALLLWRESAAMGPLLALHLGVVFALFITMPYGKFVHGIYRFVALVRYARERQMMAEQAPTAVIPGGAQRRTRNDE</sequence>
<feature type="transmembrane region" description="Helical" evidence="1">
    <location>
        <begin position="224"/>
        <end position="245"/>
    </location>
</feature>
<evidence type="ECO:0000313" key="3">
    <source>
        <dbReference type="Proteomes" id="UP000468531"/>
    </source>
</evidence>
<name>A0A6P1BH23_9BRAD</name>
<dbReference type="InterPro" id="IPR012830">
    <property type="entry name" value="Citrate_utilization_prot_B"/>
</dbReference>
<dbReference type="AlphaFoldDB" id="A0A6P1BH23"/>
<accession>A0A6P1BH23</accession>